<sequence>MAKYKLKGNIDGVEQVFLVLHEKGKDTQMLTMVEGVEYELTLNQVNMLPKDKDGKVIGLFEEVVAPPEVDPEG</sequence>
<evidence type="ECO:0000313" key="1">
    <source>
        <dbReference type="EMBL" id="AEO93424.1"/>
    </source>
</evidence>
<protein>
    <submittedName>
        <fullName evidence="1">Gp164</fullName>
    </submittedName>
</protein>
<reference evidence="1 2" key="1">
    <citation type="submission" date="2011-09" db="EMBL/GenBank/DDBJ databases">
        <authorList>
            <person name="Pope W.H."/>
            <person name="Pedulla M.L."/>
            <person name="Ford M.E."/>
            <person name="Peebles C.L."/>
            <person name="Hatfull G.H."/>
            <person name="Hendrix R.W."/>
        </authorList>
    </citation>
    <scope>NUCLEOTIDE SEQUENCE [LARGE SCALE GENOMIC DNA]</scope>
    <source>
        <strain evidence="1">G</strain>
    </source>
</reference>
<dbReference type="KEGG" id="vg:18563380"/>
<proteinExistence type="predicted"/>
<keyword evidence="2" id="KW-1185">Reference proteome</keyword>
<gene>
    <name evidence="1" type="primary">164</name>
    <name evidence="1" type="ORF">G_164</name>
</gene>
<evidence type="ECO:0000313" key="2">
    <source>
        <dbReference type="Proteomes" id="UP000009273"/>
    </source>
</evidence>
<dbReference type="Proteomes" id="UP000009273">
    <property type="component" value="Segment"/>
</dbReference>
<organism evidence="1 2">
    <name type="scientific">Bacillus phage G</name>
    <dbReference type="NCBI Taxonomy" id="2884420"/>
    <lineage>
        <taxon>Viruses</taxon>
        <taxon>Duplodnaviria</taxon>
        <taxon>Heunggongvirae</taxon>
        <taxon>Uroviricota</taxon>
        <taxon>Caudoviricetes</taxon>
        <taxon>Donellivirus</taxon>
        <taxon>Donellivirus gee</taxon>
    </lineage>
</organism>
<name>G3MBN0_9CAUD</name>
<dbReference type="RefSeq" id="YP_009015467.1">
    <property type="nucleotide sequence ID" value="NC_023719.1"/>
</dbReference>
<accession>G3MBN0</accession>
<dbReference type="EMBL" id="JN638751">
    <property type="protein sequence ID" value="AEO93424.1"/>
    <property type="molecule type" value="Genomic_DNA"/>
</dbReference>
<dbReference type="GeneID" id="18563380"/>